<organism evidence="2 3">
    <name type="scientific">Carex littledalei</name>
    <dbReference type="NCBI Taxonomy" id="544730"/>
    <lineage>
        <taxon>Eukaryota</taxon>
        <taxon>Viridiplantae</taxon>
        <taxon>Streptophyta</taxon>
        <taxon>Embryophyta</taxon>
        <taxon>Tracheophyta</taxon>
        <taxon>Spermatophyta</taxon>
        <taxon>Magnoliopsida</taxon>
        <taxon>Liliopsida</taxon>
        <taxon>Poales</taxon>
        <taxon>Cyperaceae</taxon>
        <taxon>Cyperoideae</taxon>
        <taxon>Cariceae</taxon>
        <taxon>Carex</taxon>
        <taxon>Carex subgen. Euthyceras</taxon>
    </lineage>
</organism>
<evidence type="ECO:0000256" key="1">
    <source>
        <dbReference type="SAM" id="MobiDB-lite"/>
    </source>
</evidence>
<gene>
    <name evidence="2" type="ORF">FCM35_KLT10521</name>
</gene>
<dbReference type="Proteomes" id="UP000623129">
    <property type="component" value="Unassembled WGS sequence"/>
</dbReference>
<evidence type="ECO:0000313" key="3">
    <source>
        <dbReference type="Proteomes" id="UP000623129"/>
    </source>
</evidence>
<keyword evidence="3" id="KW-1185">Reference proteome</keyword>
<feature type="compositionally biased region" description="Basic and acidic residues" evidence="1">
    <location>
        <begin position="35"/>
        <end position="44"/>
    </location>
</feature>
<sequence length="180" mass="20128">MERGINFLDNVDIDEELRYSAVARDRLAGWQSRESQTDSWRRPTETQSDSWRSHQGTQNTSAISDYENESVEALGSANVDTPLDLSTSSSVVLMISRIEVFNVVLLVIWRVYIITVDITVPDILADCGGAINQLSKGRNKEEESSELPALAAEVLTKEYKKQAPEKLPLVAEMLKNLKLS</sequence>
<evidence type="ECO:0000313" key="2">
    <source>
        <dbReference type="EMBL" id="KAF3325450.1"/>
    </source>
</evidence>
<comment type="caution">
    <text evidence="2">The sequence shown here is derived from an EMBL/GenBank/DDBJ whole genome shotgun (WGS) entry which is preliminary data.</text>
</comment>
<protein>
    <submittedName>
        <fullName evidence="2">Uncharacterized protein</fullName>
    </submittedName>
</protein>
<reference evidence="2" key="1">
    <citation type="submission" date="2020-01" db="EMBL/GenBank/DDBJ databases">
        <title>Genome sequence of Kobresia littledalei, the first chromosome-level genome in the family Cyperaceae.</title>
        <authorList>
            <person name="Qu G."/>
        </authorList>
    </citation>
    <scope>NUCLEOTIDE SEQUENCE</scope>
    <source>
        <strain evidence="2">C.B.Clarke</strain>
        <tissue evidence="2">Leaf</tissue>
    </source>
</reference>
<dbReference type="EMBL" id="SWLB01000020">
    <property type="protein sequence ID" value="KAF3325450.1"/>
    <property type="molecule type" value="Genomic_DNA"/>
</dbReference>
<dbReference type="OrthoDB" id="2275718at2759"/>
<accession>A0A833QEY4</accession>
<name>A0A833QEY4_9POAL</name>
<feature type="compositionally biased region" description="Polar residues" evidence="1">
    <location>
        <begin position="45"/>
        <end position="63"/>
    </location>
</feature>
<proteinExistence type="predicted"/>
<dbReference type="AlphaFoldDB" id="A0A833QEY4"/>
<feature type="region of interest" description="Disordered" evidence="1">
    <location>
        <begin position="33"/>
        <end position="63"/>
    </location>
</feature>